<dbReference type="InterPro" id="IPR018359">
    <property type="entry name" value="Bromodomain_CS"/>
</dbReference>
<evidence type="ECO:0000313" key="36">
    <source>
        <dbReference type="Proteomes" id="UP000801492"/>
    </source>
</evidence>
<feature type="zinc finger region" description="TAZ-type" evidence="26">
    <location>
        <begin position="1832"/>
        <end position="1913"/>
    </location>
</feature>
<feature type="compositionally biased region" description="Polar residues" evidence="29">
    <location>
        <begin position="2371"/>
        <end position="2394"/>
    </location>
</feature>
<keyword evidence="16" id="KW-0805">Transcription regulation</keyword>
<dbReference type="Pfam" id="PF08214">
    <property type="entry name" value="HAT_KAT11"/>
    <property type="match status" value="1"/>
</dbReference>
<dbReference type="GO" id="GO:0005667">
    <property type="term" value="C:transcription regulator complex"/>
    <property type="evidence" value="ECO:0007669"/>
    <property type="project" value="TreeGrafter"/>
</dbReference>
<evidence type="ECO:0000256" key="28">
    <source>
        <dbReference type="SAM" id="Coils"/>
    </source>
</evidence>
<dbReference type="Proteomes" id="UP000801492">
    <property type="component" value="Unassembled WGS sequence"/>
</dbReference>
<feature type="region of interest" description="Disordered" evidence="29">
    <location>
        <begin position="841"/>
        <end position="912"/>
    </location>
</feature>
<feature type="compositionally biased region" description="Basic residues" evidence="29">
    <location>
        <begin position="1653"/>
        <end position="1673"/>
    </location>
</feature>
<feature type="compositionally biased region" description="Gly residues" evidence="29">
    <location>
        <begin position="39"/>
        <end position="52"/>
    </location>
</feature>
<evidence type="ECO:0000256" key="7">
    <source>
        <dbReference type="ARBA" id="ARBA00022553"/>
    </source>
</evidence>
<dbReference type="InterPro" id="IPR009110">
    <property type="entry name" value="Nuc_rcpt_coact"/>
</dbReference>
<feature type="domain" description="ZZ-type" evidence="32">
    <location>
        <begin position="1770"/>
        <end position="1818"/>
    </location>
</feature>
<evidence type="ECO:0000256" key="11">
    <source>
        <dbReference type="ARBA" id="ARBA00022771"/>
    </source>
</evidence>
<feature type="region of interest" description="Disordered" evidence="29">
    <location>
        <begin position="516"/>
        <end position="538"/>
    </location>
</feature>
<dbReference type="SMART" id="SM00291">
    <property type="entry name" value="ZnF_ZZ"/>
    <property type="match status" value="1"/>
</dbReference>
<dbReference type="Pfam" id="PF09030">
    <property type="entry name" value="Creb_binding"/>
    <property type="match status" value="1"/>
</dbReference>
<feature type="compositionally biased region" description="Low complexity" evidence="29">
    <location>
        <begin position="607"/>
        <end position="622"/>
    </location>
</feature>
<feature type="region of interest" description="Disordered" evidence="29">
    <location>
        <begin position="1"/>
        <end position="52"/>
    </location>
</feature>
<evidence type="ECO:0000259" key="31">
    <source>
        <dbReference type="PROSITE" id="PS50134"/>
    </source>
</evidence>
<evidence type="ECO:0000256" key="23">
    <source>
        <dbReference type="ARBA" id="ARBA00047411"/>
    </source>
</evidence>
<keyword evidence="36" id="KW-1185">Reference proteome</keyword>
<dbReference type="Gene3D" id="3.30.40.10">
    <property type="entry name" value="Zinc/RING finger domain, C3HC4 (zinc finger)"/>
    <property type="match status" value="1"/>
</dbReference>
<evidence type="ECO:0000256" key="9">
    <source>
        <dbReference type="ARBA" id="ARBA00022723"/>
    </source>
</evidence>
<evidence type="ECO:0000256" key="20">
    <source>
        <dbReference type="ARBA" id="ARBA00023163"/>
    </source>
</evidence>
<dbReference type="InterPro" id="IPR014744">
    <property type="entry name" value="Nuc_rcpt_coact_CREBbp"/>
</dbReference>
<feature type="compositionally biased region" description="Low complexity" evidence="29">
    <location>
        <begin position="2179"/>
        <end position="2194"/>
    </location>
</feature>
<dbReference type="Gene3D" id="1.20.1020.10">
    <property type="entry name" value="TAZ domain"/>
    <property type="match status" value="2"/>
</dbReference>
<feature type="region of interest" description="Disordered" evidence="29">
    <location>
        <begin position="357"/>
        <end position="425"/>
    </location>
</feature>
<feature type="compositionally biased region" description="Polar residues" evidence="29">
    <location>
        <begin position="843"/>
        <end position="852"/>
    </location>
</feature>
<feature type="region of interest" description="Disordered" evidence="29">
    <location>
        <begin position="2290"/>
        <end position="2413"/>
    </location>
</feature>
<comment type="caution">
    <text evidence="35">The sequence shown here is derived from an EMBL/GenBank/DDBJ whole genome shotgun (WGS) entry which is preliminary data.</text>
</comment>
<keyword evidence="20" id="KW-0804">Transcription</keyword>
<feature type="region of interest" description="Disordered" evidence="29">
    <location>
        <begin position="760"/>
        <end position="806"/>
    </location>
</feature>
<comment type="subcellular location">
    <subcellularLocation>
        <location evidence="2">Cytoplasm</location>
    </subcellularLocation>
    <subcellularLocation>
        <location evidence="1">Nucleus</location>
    </subcellularLocation>
</comment>
<feature type="zinc finger region" description="TAZ-type" evidence="26">
    <location>
        <begin position="423"/>
        <end position="509"/>
    </location>
</feature>
<dbReference type="GO" id="GO:0031981">
    <property type="term" value="C:nuclear lumen"/>
    <property type="evidence" value="ECO:0007669"/>
    <property type="project" value="UniProtKB-ARBA"/>
</dbReference>
<dbReference type="Pfam" id="PF06001">
    <property type="entry name" value="RING_CBP-p300"/>
    <property type="match status" value="1"/>
</dbReference>
<dbReference type="GO" id="GO:0005737">
    <property type="term" value="C:cytoplasm"/>
    <property type="evidence" value="ECO:0007669"/>
    <property type="project" value="UniProtKB-SubCell"/>
</dbReference>
<dbReference type="Gene3D" id="1.20.920.10">
    <property type="entry name" value="Bromodomain-like"/>
    <property type="match status" value="1"/>
</dbReference>
<dbReference type="SUPFAM" id="SSF47040">
    <property type="entry name" value="Kix domain of CBP (creb binding protein)"/>
    <property type="match status" value="1"/>
</dbReference>
<feature type="compositionally biased region" description="Polar residues" evidence="29">
    <location>
        <begin position="929"/>
        <end position="960"/>
    </location>
</feature>
<keyword evidence="13" id="KW-0832">Ubl conjugation</keyword>
<dbReference type="PROSITE" id="PS50014">
    <property type="entry name" value="BROMODOMAIN_2"/>
    <property type="match status" value="1"/>
</dbReference>
<feature type="compositionally biased region" description="Low complexity" evidence="29">
    <location>
        <begin position="2224"/>
        <end position="2266"/>
    </location>
</feature>
<evidence type="ECO:0000259" key="30">
    <source>
        <dbReference type="PROSITE" id="PS50014"/>
    </source>
</evidence>
<feature type="domain" description="KIX" evidence="33">
    <location>
        <begin position="678"/>
        <end position="757"/>
    </location>
</feature>
<evidence type="ECO:0000256" key="12">
    <source>
        <dbReference type="ARBA" id="ARBA00022833"/>
    </source>
</evidence>
<keyword evidence="17" id="KW-0090">Biological rhythms</keyword>
<dbReference type="PANTHER" id="PTHR13808">
    <property type="entry name" value="CBP/P300-RELATED"/>
    <property type="match status" value="1"/>
</dbReference>
<keyword evidence="6" id="KW-1017">Isopeptide bond</keyword>
<comment type="catalytic activity">
    <reaction evidence="23">
        <text>(S)-lactoyl-CoA + L-lysyl-[protein] = N(6)-[(S)-lactoyl]-L-lysyl-[protein] + CoA + H(+)</text>
        <dbReference type="Rhea" id="RHEA:61996"/>
        <dbReference type="Rhea" id="RHEA-COMP:9752"/>
        <dbReference type="Rhea" id="RHEA-COMP:19466"/>
        <dbReference type="ChEBI" id="CHEBI:15378"/>
        <dbReference type="ChEBI" id="CHEBI:29969"/>
        <dbReference type="ChEBI" id="CHEBI:57287"/>
        <dbReference type="ChEBI" id="CHEBI:231527"/>
        <dbReference type="ChEBI" id="CHEBI:231528"/>
    </reaction>
    <physiologicalReaction direction="left-to-right" evidence="23">
        <dbReference type="Rhea" id="RHEA:61997"/>
    </physiologicalReaction>
</comment>
<feature type="compositionally biased region" description="Low complexity" evidence="29">
    <location>
        <begin position="1007"/>
        <end position="1020"/>
    </location>
</feature>
<keyword evidence="8" id="KW-0808">Transferase</keyword>
<accession>A0A8K0C3S6</accession>
<dbReference type="InterPro" id="IPR037073">
    <property type="entry name" value="Nuc_rcpt_coact_CREBbp_sf"/>
</dbReference>
<dbReference type="FunFam" id="1.10.246.20:FF:000001">
    <property type="entry name" value="E1A binding protein p300"/>
    <property type="match status" value="1"/>
</dbReference>
<evidence type="ECO:0000256" key="16">
    <source>
        <dbReference type="ARBA" id="ARBA00023015"/>
    </source>
</evidence>
<dbReference type="InterPro" id="IPR036427">
    <property type="entry name" value="Bromodomain-like_sf"/>
</dbReference>
<dbReference type="PANTHER" id="PTHR13808:SF1">
    <property type="entry name" value="HISTONE ACETYLTRANSFERASE"/>
    <property type="match status" value="1"/>
</dbReference>
<dbReference type="InterPro" id="IPR010303">
    <property type="entry name" value="RING_CBP-p300"/>
</dbReference>
<feature type="compositionally biased region" description="Basic and acidic residues" evidence="29">
    <location>
        <begin position="1074"/>
        <end position="1086"/>
    </location>
</feature>
<keyword evidence="7" id="KW-0597">Phosphoprotein</keyword>
<dbReference type="CDD" id="cd15557">
    <property type="entry name" value="PHD_CBP_p300"/>
    <property type="match status" value="1"/>
</dbReference>
<dbReference type="PROSITE" id="PS50952">
    <property type="entry name" value="KIX"/>
    <property type="match status" value="1"/>
</dbReference>
<feature type="region of interest" description="Disordered" evidence="29">
    <location>
        <begin position="1639"/>
        <end position="1683"/>
    </location>
</feature>
<dbReference type="PROSITE" id="PS01357">
    <property type="entry name" value="ZF_ZZ_1"/>
    <property type="match status" value="1"/>
</dbReference>
<evidence type="ECO:0000256" key="17">
    <source>
        <dbReference type="ARBA" id="ARBA00023108"/>
    </source>
</evidence>
<dbReference type="GO" id="GO:0003713">
    <property type="term" value="F:transcription coactivator activity"/>
    <property type="evidence" value="ECO:0007669"/>
    <property type="project" value="InterPro"/>
</dbReference>
<keyword evidence="14" id="KW-0156">Chromatin regulator</keyword>
<feature type="compositionally biased region" description="Polar residues" evidence="29">
    <location>
        <begin position="861"/>
        <end position="912"/>
    </location>
</feature>
<dbReference type="OrthoDB" id="899at2759"/>
<dbReference type="SMART" id="SM01250">
    <property type="entry name" value="KAT11"/>
    <property type="match status" value="1"/>
</dbReference>
<evidence type="ECO:0000256" key="3">
    <source>
        <dbReference type="ARBA" id="ARBA00013184"/>
    </source>
</evidence>
<dbReference type="InterPro" id="IPR003101">
    <property type="entry name" value="KIX_dom"/>
</dbReference>
<dbReference type="Gene3D" id="1.10.1630.10">
    <property type="entry name" value="Nuclear receptor coactivator, CREB-bp-like, interlocking domain"/>
    <property type="match status" value="1"/>
</dbReference>
<dbReference type="InterPro" id="IPR056484">
    <property type="entry name" value="PHD_P300"/>
</dbReference>
<dbReference type="InterPro" id="IPR013178">
    <property type="entry name" value="Histone_AcTrfase_Rtt109/CBP"/>
</dbReference>
<evidence type="ECO:0000256" key="24">
    <source>
        <dbReference type="ARBA" id="ARBA00048017"/>
    </source>
</evidence>
<evidence type="ECO:0000256" key="15">
    <source>
        <dbReference type="ARBA" id="ARBA00022990"/>
    </source>
</evidence>
<evidence type="ECO:0000256" key="1">
    <source>
        <dbReference type="ARBA" id="ARBA00004123"/>
    </source>
</evidence>
<feature type="compositionally biased region" description="Polar residues" evidence="29">
    <location>
        <begin position="23"/>
        <end position="34"/>
    </location>
</feature>
<dbReference type="PROSITE" id="PS50135">
    <property type="entry name" value="ZF_ZZ_2"/>
    <property type="match status" value="1"/>
</dbReference>
<evidence type="ECO:0000256" key="14">
    <source>
        <dbReference type="ARBA" id="ARBA00022853"/>
    </source>
</evidence>
<keyword evidence="18 25" id="KW-0103">Bromodomain</keyword>
<dbReference type="Gene3D" id="3.30.60.90">
    <property type="match status" value="1"/>
</dbReference>
<dbReference type="CDD" id="cd05495">
    <property type="entry name" value="Bromo_cbp_like"/>
    <property type="match status" value="1"/>
</dbReference>
<dbReference type="FunFam" id="3.30.60.90:FF:000003">
    <property type="entry name" value="E1A binding protein p300"/>
    <property type="match status" value="1"/>
</dbReference>
<keyword evidence="10" id="KW-0677">Repeat</keyword>
<dbReference type="InterPro" id="IPR036529">
    <property type="entry name" value="KIX_dom_sf"/>
</dbReference>
<dbReference type="SUPFAM" id="SSF69125">
    <property type="entry name" value="Nuclear receptor coactivator interlocking domain"/>
    <property type="match status" value="1"/>
</dbReference>
<proteinExistence type="predicted"/>
<keyword evidence="28" id="KW-0175">Coiled coil</keyword>
<evidence type="ECO:0000256" key="6">
    <source>
        <dbReference type="ARBA" id="ARBA00022499"/>
    </source>
</evidence>
<evidence type="ECO:0000256" key="5">
    <source>
        <dbReference type="ARBA" id="ARBA00022490"/>
    </source>
</evidence>
<gene>
    <name evidence="35" type="ORF">ILUMI_27133</name>
</gene>
<keyword evidence="11 27" id="KW-0863">Zinc-finger</keyword>
<feature type="domain" description="CBP/p300-type HAT" evidence="34">
    <location>
        <begin position="1384"/>
        <end position="1768"/>
    </location>
</feature>
<feature type="coiled-coil region" evidence="28">
    <location>
        <begin position="1609"/>
        <end position="1636"/>
    </location>
</feature>
<evidence type="ECO:0000259" key="34">
    <source>
        <dbReference type="PROSITE" id="PS51727"/>
    </source>
</evidence>
<keyword evidence="21" id="KW-0539">Nucleus</keyword>
<dbReference type="InterPro" id="IPR000197">
    <property type="entry name" value="Znf_TAZ"/>
</dbReference>
<dbReference type="InterPro" id="IPR035898">
    <property type="entry name" value="TAZ_dom_sf"/>
</dbReference>
<evidence type="ECO:0000259" key="33">
    <source>
        <dbReference type="PROSITE" id="PS50952"/>
    </source>
</evidence>
<evidence type="ECO:0000256" key="10">
    <source>
        <dbReference type="ARBA" id="ARBA00022737"/>
    </source>
</evidence>
<dbReference type="GO" id="GO:0004402">
    <property type="term" value="F:histone acetyltransferase activity"/>
    <property type="evidence" value="ECO:0007669"/>
    <property type="project" value="InterPro"/>
</dbReference>
<feature type="compositionally biased region" description="Pro residues" evidence="29">
    <location>
        <begin position="2296"/>
        <end position="2313"/>
    </location>
</feature>
<dbReference type="GO" id="GO:0000123">
    <property type="term" value="C:histone acetyltransferase complex"/>
    <property type="evidence" value="ECO:0007669"/>
    <property type="project" value="InterPro"/>
</dbReference>
<dbReference type="PROSITE" id="PS50134">
    <property type="entry name" value="ZF_TAZ"/>
    <property type="match status" value="2"/>
</dbReference>
<dbReference type="GO" id="GO:0045944">
    <property type="term" value="P:positive regulation of transcription by RNA polymerase II"/>
    <property type="evidence" value="ECO:0007669"/>
    <property type="project" value="UniProtKB-ARBA"/>
</dbReference>
<dbReference type="Gene3D" id="1.10.246.20">
    <property type="entry name" value="Coactivator CBP, KIX domain"/>
    <property type="match status" value="1"/>
</dbReference>
<feature type="region of interest" description="Disordered" evidence="29">
    <location>
        <begin position="1058"/>
        <end position="1113"/>
    </location>
</feature>
<evidence type="ECO:0000256" key="29">
    <source>
        <dbReference type="SAM" id="MobiDB-lite"/>
    </source>
</evidence>
<dbReference type="EC" id="2.3.1.48" evidence="3"/>
<feature type="domain" description="TAZ-type" evidence="31">
    <location>
        <begin position="1832"/>
        <end position="1913"/>
    </location>
</feature>
<feature type="compositionally biased region" description="Low complexity" evidence="29">
    <location>
        <begin position="767"/>
        <end position="780"/>
    </location>
</feature>
<evidence type="ECO:0000256" key="18">
    <source>
        <dbReference type="ARBA" id="ARBA00023117"/>
    </source>
</evidence>
<feature type="region of interest" description="Disordered" evidence="29">
    <location>
        <begin position="2173"/>
        <end position="2266"/>
    </location>
</feature>
<feature type="compositionally biased region" description="Polar residues" evidence="29">
    <location>
        <begin position="527"/>
        <end position="536"/>
    </location>
</feature>
<evidence type="ECO:0000256" key="27">
    <source>
        <dbReference type="PROSITE-ProRule" id="PRU00228"/>
    </source>
</evidence>
<dbReference type="SMART" id="SM00551">
    <property type="entry name" value="ZnF_TAZ"/>
    <property type="match status" value="2"/>
</dbReference>
<dbReference type="GO" id="GO:0140297">
    <property type="term" value="F:DNA-binding transcription factor binding"/>
    <property type="evidence" value="ECO:0007669"/>
    <property type="project" value="UniProtKB-ARBA"/>
</dbReference>
<dbReference type="EMBL" id="VTPC01091236">
    <property type="protein sequence ID" value="KAF2879039.1"/>
    <property type="molecule type" value="Genomic_DNA"/>
</dbReference>
<dbReference type="GO" id="GO:0048511">
    <property type="term" value="P:rhythmic process"/>
    <property type="evidence" value="ECO:0007669"/>
    <property type="project" value="UniProtKB-KW"/>
</dbReference>
<dbReference type="CDD" id="cd15802">
    <property type="entry name" value="RING_CBP-p300"/>
    <property type="match status" value="1"/>
</dbReference>
<dbReference type="InterPro" id="IPR001487">
    <property type="entry name" value="Bromodomain"/>
</dbReference>
<dbReference type="Pfam" id="PF02172">
    <property type="entry name" value="KIX"/>
    <property type="match status" value="1"/>
</dbReference>
<evidence type="ECO:0000256" key="4">
    <source>
        <dbReference type="ARBA" id="ARBA00022481"/>
    </source>
</evidence>
<dbReference type="InterPro" id="IPR000433">
    <property type="entry name" value="Znf_ZZ"/>
</dbReference>
<keyword evidence="19" id="KW-0010">Activator</keyword>
<evidence type="ECO:0000256" key="25">
    <source>
        <dbReference type="PROSITE-ProRule" id="PRU00035"/>
    </source>
</evidence>
<keyword evidence="9 26" id="KW-0479">Metal-binding</keyword>
<dbReference type="FunFam" id="1.20.1020.10:FF:000001">
    <property type="entry name" value="E1A binding protein p300"/>
    <property type="match status" value="1"/>
</dbReference>
<feature type="compositionally biased region" description="Low complexity" evidence="29">
    <location>
        <begin position="982"/>
        <end position="993"/>
    </location>
</feature>
<dbReference type="SUPFAM" id="SSF47370">
    <property type="entry name" value="Bromodomain"/>
    <property type="match status" value="1"/>
</dbReference>
<dbReference type="FunFam" id="1.20.920.10:FF:000001">
    <property type="entry name" value="Histone acetyltransferase p300"/>
    <property type="match status" value="1"/>
</dbReference>
<dbReference type="InterPro" id="IPR031162">
    <property type="entry name" value="CBP_P300_HAT"/>
</dbReference>
<evidence type="ECO:0000256" key="2">
    <source>
        <dbReference type="ARBA" id="ARBA00004496"/>
    </source>
</evidence>
<feature type="domain" description="Bromo" evidence="30">
    <location>
        <begin position="1154"/>
        <end position="1226"/>
    </location>
</feature>
<name>A0A8K0C3S6_IGNLU</name>
<dbReference type="PRINTS" id="PR00503">
    <property type="entry name" value="BROMODOMAIN"/>
</dbReference>
<dbReference type="InterPro" id="IPR013083">
    <property type="entry name" value="Znf_RING/FYVE/PHD"/>
</dbReference>
<dbReference type="Pfam" id="PF23570">
    <property type="entry name" value="PHD_P300"/>
    <property type="match status" value="1"/>
</dbReference>
<dbReference type="SUPFAM" id="SSF57933">
    <property type="entry name" value="TAZ domain"/>
    <property type="match status" value="2"/>
</dbReference>
<evidence type="ECO:0000256" key="21">
    <source>
        <dbReference type="ARBA" id="ARBA00023242"/>
    </source>
</evidence>
<keyword evidence="15" id="KW-0007">Acetylation</keyword>
<dbReference type="InterPro" id="IPR038547">
    <property type="entry name" value="RING_CBP-p300_sf"/>
</dbReference>
<feature type="compositionally biased region" description="Gly residues" evidence="29">
    <location>
        <begin position="365"/>
        <end position="379"/>
    </location>
</feature>
<dbReference type="Pfam" id="PF00569">
    <property type="entry name" value="ZZ"/>
    <property type="match status" value="1"/>
</dbReference>
<reference evidence="35" key="1">
    <citation type="submission" date="2019-08" db="EMBL/GenBank/DDBJ databases">
        <title>The genome of the North American firefly Photinus pyralis.</title>
        <authorList>
            <consortium name="Photinus pyralis genome working group"/>
            <person name="Fallon T.R."/>
            <person name="Sander Lower S.E."/>
            <person name="Weng J.-K."/>
        </authorList>
    </citation>
    <scope>NUCLEOTIDE SEQUENCE</scope>
    <source>
        <strain evidence="35">TRF0915ILg1</strain>
        <tissue evidence="35">Whole body</tissue>
    </source>
</reference>
<comment type="catalytic activity">
    <reaction evidence="24">
        <text>L-lysyl-[protein] + acetyl-CoA = N(6)-acetyl-L-lysyl-[protein] + CoA + H(+)</text>
        <dbReference type="Rhea" id="RHEA:45948"/>
        <dbReference type="Rhea" id="RHEA-COMP:9752"/>
        <dbReference type="Rhea" id="RHEA-COMP:10731"/>
        <dbReference type="ChEBI" id="CHEBI:15378"/>
        <dbReference type="ChEBI" id="CHEBI:29969"/>
        <dbReference type="ChEBI" id="CHEBI:57287"/>
        <dbReference type="ChEBI" id="CHEBI:57288"/>
        <dbReference type="ChEBI" id="CHEBI:61930"/>
        <dbReference type="EC" id="2.3.1.48"/>
    </reaction>
</comment>
<evidence type="ECO:0000256" key="26">
    <source>
        <dbReference type="PROSITE-ProRule" id="PRU00203"/>
    </source>
</evidence>
<protein>
    <recommendedName>
        <fullName evidence="3">histone acetyltransferase</fullName>
        <ecNumber evidence="3">2.3.1.48</ecNumber>
    </recommendedName>
</protein>
<evidence type="ECO:0000313" key="35">
    <source>
        <dbReference type="EMBL" id="KAF2879039.1"/>
    </source>
</evidence>
<evidence type="ECO:0000256" key="22">
    <source>
        <dbReference type="ARBA" id="ARBA00023315"/>
    </source>
</evidence>
<dbReference type="SUPFAM" id="SSF57850">
    <property type="entry name" value="RING/U-box"/>
    <property type="match status" value="1"/>
</dbReference>
<dbReference type="PROSITE" id="PS00633">
    <property type="entry name" value="BROMODOMAIN_1"/>
    <property type="match status" value="1"/>
</dbReference>
<dbReference type="Gene3D" id="2.10.110.40">
    <property type="match status" value="1"/>
</dbReference>
<dbReference type="Pfam" id="PF02135">
    <property type="entry name" value="zf-TAZ"/>
    <property type="match status" value="2"/>
</dbReference>
<feature type="region of interest" description="Disordered" evidence="29">
    <location>
        <begin position="603"/>
        <end position="622"/>
    </location>
</feature>
<feature type="compositionally biased region" description="Polar residues" evidence="29">
    <location>
        <begin position="400"/>
        <end position="415"/>
    </location>
</feature>
<dbReference type="PROSITE" id="PS51727">
    <property type="entry name" value="CBP_P300_HAT"/>
    <property type="match status" value="1"/>
</dbReference>
<keyword evidence="4" id="KW-0488">Methylation</keyword>
<organism evidence="35 36">
    <name type="scientific">Ignelater luminosus</name>
    <name type="common">Cucubano</name>
    <name type="synonym">Pyrophorus luminosus</name>
    <dbReference type="NCBI Taxonomy" id="2038154"/>
    <lineage>
        <taxon>Eukaryota</taxon>
        <taxon>Metazoa</taxon>
        <taxon>Ecdysozoa</taxon>
        <taxon>Arthropoda</taxon>
        <taxon>Hexapoda</taxon>
        <taxon>Insecta</taxon>
        <taxon>Pterygota</taxon>
        <taxon>Neoptera</taxon>
        <taxon>Endopterygota</taxon>
        <taxon>Coleoptera</taxon>
        <taxon>Polyphaga</taxon>
        <taxon>Elateriformia</taxon>
        <taxon>Elateroidea</taxon>
        <taxon>Elateridae</taxon>
        <taxon>Agrypninae</taxon>
        <taxon>Pyrophorini</taxon>
        <taxon>Ignelater</taxon>
    </lineage>
</organism>
<dbReference type="InterPro" id="IPR043145">
    <property type="entry name" value="Znf_ZZ_sf"/>
</dbReference>
<feature type="domain" description="TAZ-type" evidence="31">
    <location>
        <begin position="423"/>
        <end position="509"/>
    </location>
</feature>
<dbReference type="CDD" id="cd02337">
    <property type="entry name" value="ZZ_CBP"/>
    <property type="match status" value="1"/>
</dbReference>
<dbReference type="GO" id="GO:0031490">
    <property type="term" value="F:chromatin DNA binding"/>
    <property type="evidence" value="ECO:0007669"/>
    <property type="project" value="TreeGrafter"/>
</dbReference>
<feature type="region of interest" description="Disordered" evidence="29">
    <location>
        <begin position="97"/>
        <end position="120"/>
    </location>
</feature>
<feature type="compositionally biased region" description="Pro residues" evidence="29">
    <location>
        <begin position="2329"/>
        <end position="2362"/>
    </location>
</feature>
<evidence type="ECO:0000259" key="32">
    <source>
        <dbReference type="PROSITE" id="PS50135"/>
    </source>
</evidence>
<keyword evidence="12 26" id="KW-0862">Zinc</keyword>
<dbReference type="GO" id="GO:0008270">
    <property type="term" value="F:zinc ion binding"/>
    <property type="evidence" value="ECO:0007669"/>
    <property type="project" value="UniProtKB-KW"/>
</dbReference>
<evidence type="ECO:0000256" key="19">
    <source>
        <dbReference type="ARBA" id="ARBA00023159"/>
    </source>
</evidence>
<feature type="compositionally biased region" description="Low complexity" evidence="29">
    <location>
        <begin position="2318"/>
        <end position="2328"/>
    </location>
</feature>
<keyword evidence="22" id="KW-0012">Acyltransferase</keyword>
<keyword evidence="5" id="KW-0963">Cytoplasm</keyword>
<evidence type="ECO:0000256" key="8">
    <source>
        <dbReference type="ARBA" id="ARBA00022679"/>
    </source>
</evidence>
<evidence type="ECO:0000256" key="13">
    <source>
        <dbReference type="ARBA" id="ARBA00022843"/>
    </source>
</evidence>
<feature type="region of interest" description="Disordered" evidence="29">
    <location>
        <begin position="929"/>
        <end position="1044"/>
    </location>
</feature>
<dbReference type="Pfam" id="PF00439">
    <property type="entry name" value="Bromodomain"/>
    <property type="match status" value="1"/>
</dbReference>
<dbReference type="SMART" id="SM00297">
    <property type="entry name" value="BROMO"/>
    <property type="match status" value="1"/>
</dbReference>
<sequence>MADHLVDGPPSAKRQKLDPFQGPSDSSVSMQHAFNNYGLGPGQGLGQTLGGGQPDLLQQWNMRQQQNVLSNMDMFDLENDLPDELIASGGSWGMVSDPMGNNKPPAQGPGPGGLQNGVEGADSTNALRQQMPLNHHLLQQGSKGLVGNALAMAGSKSPNLQSPPNVSVAKGVLDTMSLGSLPSSIPNSVGLQSIANNGSSPQVMGSIQGMNSSVAAVSAGGMIMTNSSMGSMGNMAGGGLVVSSSVNKQTLTNTTSMMTPGQSHLPANHAVPQSIQNGPMMTARAVAMQHMSTRAPVPHGVHSMGPRMQPPGMLQIGPVGQGIPGNTSYAYPTPNAAGPQGIQVGVVAPQQRPTNIGIQQTRFGGPAGAVGPTTGGEGGMAQTQPPAPSPAQPQSGAPTGSQPGPQTATQNQSGTGAPAASTDPEKRKLIQQQLVLLLHAHKCQRRESQANGEVWCTLPHCKTMKNVLNHMTTCQAGKSCSVPHCSSSRQIISHWKHCVRNDCPVCLPLKQADKNRNNANAPANPPQTTQSPNPSASDMRRAYDALGIQCPTTGATPTPTGLLPNTQPRPSLRLPLTAGPTMPNLATNMAGVRVLAPPQTQAAPNVSLPLGSDPSSTPTSSSAAQVAANIQQSVSSVQQLFGVGTAAEAQAQGVVGSDGRIQLPTGLQAGQVTATPVQGTKEWHQSVTPDLRNHLVHKLVQAIFPTPDPQAMLDKRMHNLVAYARKVEGDMYEMANSRSEYYHLLAEKIYKIQKELEEKRQKRKEQQLQQQQQHQQAQQQPPQPPPQQQQAQPEMRPGLPGIVPVPRLPARQQPVLQNNSPAVMGLSSGVINQSGNRMMFPGQNPTQNTQPNVVGLPGPSPTATTNNPSLSPFGQPLSQQNVTTAGTSASQFTTTNGPNLPSTSPAGSQQQPYNDVMKRLAPSPLQFGLQQQSNVPGQTQVSSNATRLPNSTPTEVTTPVSHAAMGPTSVNSSRGPSPAPATPVVSSPSANASLGKGMSSSERAALSNSNVQRSSMSSQMAAITAAHEKDEEASPPSAGGIKGKLDTIKLEDNSMDIKQEEGESSCTEGGKGGIKTEIKQEIKTEPIDEPEVKEENRIKSEPPSTPDSSVDIKPTLTPVEMVPQTANIDRRRTCIFKSDELRQKLMPTLEKLYRQDPESIPFRQPVDPQALGIPDYFDIIRKPMDLSTIKRKLDIGQYQDPWEYVDDVWLMFDNAWLYNRKTSRVYRYCTKLSEVFEQEIDPVMQSMGYCCGRKYTFNPQVLCCFGKQLCTIPRDAKYYSYQNSLNAYGLGSNRYTFCQKCFNDIQGDTVTLGDDPTQAQTAIKKDQFKEMKNDHLELEQFVHCNDCGRKLHQICVLHLDCIWPAGFTCEECHKKKGSKRKENKFNAKRLPTTKLGVYIETRVNNFLKKKEAGAGEVHIRVVSSSEKVVEVKPGMRSKFVENGDLSAEFPYRAKALFAFEEIDGVDVCFFGMHVQEYGSDCPAPNTRRVYIAYLDSVHFFKPRQFRTAVYHEILLGYMDYVKQLGYTMAHIWACPPSEGDDYIFHCHPTEQKIPKPKRLQDWYKKMLDKGIIERIVLDYKDILKQAMEDNLRSAADLPYFEGDFWPNVLEESIKELDQEEEEKRKQAEAAEAAANAIFSMSEESESGADGKKKGQKKAKKSNKSKANQRKNSSKKSNTPQTGNDLSAKIFATMEKHKEVFFVIRLHSVQSAASLGPIQDPDPFINCDLMDGRDAFLTMAREKHYEFSSLRRAKYSTMAMLYELHNQGQDKFVYTCNNCKGHVETRYHCTVCDDFDLCIQCYEKDGHPHKMEKLGLDLDDGSSPSDQKQANPQEARKLSIQRCIQSLVHACQCRDANCRLPSCQKMKRVVTHTKVCKRKTNGGCPICKQLIALCCYHAKHCQETKCPVPFCSNIKHKLKQQQLQQRLQQAQLLRRRMAVMNTTRTMQPTNAVPGGNVPLTSGAQSVVPGAVSPASSMNTNAMSSTAMGMPSPHQPGIGIKPGTQTPPANVLQVVKQVQEEAARQQQPLSYGKLNPGAGVPGQNMPPPQVQRAMSHLGTGQGGNLLPMEQWQQRYPGGAGQGLRQAGPQLMQQQQAQLGAGPMQGGTPTVRPGAPTIANPGNTMMQKQALQQLMQTLRSPQSPDQQQQILQILKANPQLMAAFIKQRQAAQAQQGGGAGVAGASPQQLQHMLSQQQAPAAQHQNRMQMQTMLGQGPGQGPTPGPPGQTMTQQQQQWFKHQQMLVMQQQQRQQQQQQFQQPSAPPSYQQRLPTIRQPHMASYNNTFSEQQYAPMQGLKPTPPPVPSPQSVMGPPPGGISVQQQQQLMQSVRSPPPIRSPQPNPSPRPAPSPRNQPVPSPRGPQPSPHELATSEMLLSQNHSSSLHPHTSPAGQNQEGNEVPPMTPQDQLTKFVEQL</sequence>